<reference evidence="1" key="1">
    <citation type="submission" date="2014-11" db="EMBL/GenBank/DDBJ databases">
        <authorList>
            <person name="Amaro Gonzalez C."/>
        </authorList>
    </citation>
    <scope>NUCLEOTIDE SEQUENCE</scope>
</reference>
<reference evidence="1" key="2">
    <citation type="journal article" date="2015" name="Fish Shellfish Immunol.">
        <title>Early steps in the European eel (Anguilla anguilla)-Vibrio vulnificus interaction in the gills: Role of the RtxA13 toxin.</title>
        <authorList>
            <person name="Callol A."/>
            <person name="Pajuelo D."/>
            <person name="Ebbesson L."/>
            <person name="Teles M."/>
            <person name="MacKenzie S."/>
            <person name="Amaro C."/>
        </authorList>
    </citation>
    <scope>NUCLEOTIDE SEQUENCE</scope>
</reference>
<sequence>MNNASLSGSLMDESGFGGMHSANCIGPNSANCKVWWKRNNGLGMFFIVWARFHSSSEGKSTSITWQDWMNKCCIWPIFRHFNELNISQKTRNKQIPALRKG</sequence>
<dbReference type="AlphaFoldDB" id="A0A0E9WC53"/>
<protein>
    <submittedName>
        <fullName evidence="1">Uncharacterized protein</fullName>
    </submittedName>
</protein>
<evidence type="ECO:0000313" key="1">
    <source>
        <dbReference type="EMBL" id="JAH87068.1"/>
    </source>
</evidence>
<accession>A0A0E9WC53</accession>
<organism evidence="1">
    <name type="scientific">Anguilla anguilla</name>
    <name type="common">European freshwater eel</name>
    <name type="synonym">Muraena anguilla</name>
    <dbReference type="NCBI Taxonomy" id="7936"/>
    <lineage>
        <taxon>Eukaryota</taxon>
        <taxon>Metazoa</taxon>
        <taxon>Chordata</taxon>
        <taxon>Craniata</taxon>
        <taxon>Vertebrata</taxon>
        <taxon>Euteleostomi</taxon>
        <taxon>Actinopterygii</taxon>
        <taxon>Neopterygii</taxon>
        <taxon>Teleostei</taxon>
        <taxon>Anguilliformes</taxon>
        <taxon>Anguillidae</taxon>
        <taxon>Anguilla</taxon>
    </lineage>
</organism>
<dbReference type="EMBL" id="GBXM01021509">
    <property type="protein sequence ID" value="JAH87068.1"/>
    <property type="molecule type" value="Transcribed_RNA"/>
</dbReference>
<name>A0A0E9WC53_ANGAN</name>
<proteinExistence type="predicted"/>